<reference evidence="2 3" key="1">
    <citation type="journal article" date="2018" name="Front. Plant Sci.">
        <title>Red Clover (Trifolium pratense) and Zigzag Clover (T. medium) - A Picture of Genomic Similarities and Differences.</title>
        <authorList>
            <person name="Dluhosova J."/>
            <person name="Istvanek J."/>
            <person name="Nedelnik J."/>
            <person name="Repkova J."/>
        </authorList>
    </citation>
    <scope>NUCLEOTIDE SEQUENCE [LARGE SCALE GENOMIC DNA]</scope>
    <source>
        <strain evidence="3">cv. 10/8</strain>
        <tissue evidence="2">Leaf</tissue>
    </source>
</reference>
<dbReference type="AlphaFoldDB" id="A0A392U9E0"/>
<organism evidence="2 3">
    <name type="scientific">Trifolium medium</name>
    <dbReference type="NCBI Taxonomy" id="97028"/>
    <lineage>
        <taxon>Eukaryota</taxon>
        <taxon>Viridiplantae</taxon>
        <taxon>Streptophyta</taxon>
        <taxon>Embryophyta</taxon>
        <taxon>Tracheophyta</taxon>
        <taxon>Spermatophyta</taxon>
        <taxon>Magnoliopsida</taxon>
        <taxon>eudicotyledons</taxon>
        <taxon>Gunneridae</taxon>
        <taxon>Pentapetalae</taxon>
        <taxon>rosids</taxon>
        <taxon>fabids</taxon>
        <taxon>Fabales</taxon>
        <taxon>Fabaceae</taxon>
        <taxon>Papilionoideae</taxon>
        <taxon>50 kb inversion clade</taxon>
        <taxon>NPAAA clade</taxon>
        <taxon>Hologalegina</taxon>
        <taxon>IRL clade</taxon>
        <taxon>Trifolieae</taxon>
        <taxon>Trifolium</taxon>
    </lineage>
</organism>
<name>A0A392U9E0_9FABA</name>
<comment type="caution">
    <text evidence="2">The sequence shown here is derived from an EMBL/GenBank/DDBJ whole genome shotgun (WGS) entry which is preliminary data.</text>
</comment>
<evidence type="ECO:0000313" key="2">
    <source>
        <dbReference type="EMBL" id="MCI70121.1"/>
    </source>
</evidence>
<sequence length="50" mass="5196">RLEEAAVEAENVVVDEAQTDDPENDAAGDDVVADSEDEDEDNGTSGSDSV</sequence>
<evidence type="ECO:0000256" key="1">
    <source>
        <dbReference type="SAM" id="MobiDB-lite"/>
    </source>
</evidence>
<keyword evidence="3" id="KW-1185">Reference proteome</keyword>
<dbReference type="Proteomes" id="UP000265520">
    <property type="component" value="Unassembled WGS sequence"/>
</dbReference>
<feature type="non-terminal residue" evidence="2">
    <location>
        <position position="1"/>
    </location>
</feature>
<accession>A0A392U9E0</accession>
<protein>
    <submittedName>
        <fullName evidence="2">Uncharacterized protein</fullName>
    </submittedName>
</protein>
<feature type="compositionally biased region" description="Acidic residues" evidence="1">
    <location>
        <begin position="17"/>
        <end position="42"/>
    </location>
</feature>
<proteinExistence type="predicted"/>
<evidence type="ECO:0000313" key="3">
    <source>
        <dbReference type="Proteomes" id="UP000265520"/>
    </source>
</evidence>
<dbReference type="EMBL" id="LXQA010769153">
    <property type="protein sequence ID" value="MCI70121.1"/>
    <property type="molecule type" value="Genomic_DNA"/>
</dbReference>
<feature type="region of interest" description="Disordered" evidence="1">
    <location>
        <begin position="1"/>
        <end position="50"/>
    </location>
</feature>